<feature type="non-terminal residue" evidence="2">
    <location>
        <position position="349"/>
    </location>
</feature>
<reference evidence="2 3" key="1">
    <citation type="submission" date="2016-10" db="EMBL/GenBank/DDBJ databases">
        <authorList>
            <person name="de Groot N.N."/>
        </authorList>
    </citation>
    <scope>NUCLEOTIDE SEQUENCE [LARGE SCALE GENOMIC DNA]</scope>
    <source>
        <strain evidence="2 3">Nv1</strain>
    </source>
</reference>
<evidence type="ECO:0000259" key="1">
    <source>
        <dbReference type="Pfam" id="PF00668"/>
    </source>
</evidence>
<dbReference type="SUPFAM" id="SSF52777">
    <property type="entry name" value="CoA-dependent acyltransferases"/>
    <property type="match status" value="2"/>
</dbReference>
<dbReference type="Pfam" id="PF00668">
    <property type="entry name" value="Condensation"/>
    <property type="match status" value="1"/>
</dbReference>
<keyword evidence="3" id="KW-1185">Reference proteome</keyword>
<dbReference type="Proteomes" id="UP000198620">
    <property type="component" value="Unassembled WGS sequence"/>
</dbReference>
<feature type="non-terminal residue" evidence="2">
    <location>
        <position position="1"/>
    </location>
</feature>
<dbReference type="EMBL" id="FOBH01000032">
    <property type="protein sequence ID" value="SEL67240.1"/>
    <property type="molecule type" value="Genomic_DNA"/>
</dbReference>
<dbReference type="PANTHER" id="PTHR45398">
    <property type="match status" value="1"/>
</dbReference>
<dbReference type="CDD" id="cd19531">
    <property type="entry name" value="LCL_NRPS-like"/>
    <property type="match status" value="1"/>
</dbReference>
<evidence type="ECO:0000313" key="3">
    <source>
        <dbReference type="Proteomes" id="UP000198620"/>
    </source>
</evidence>
<dbReference type="InterPro" id="IPR023213">
    <property type="entry name" value="CAT-like_dom_sf"/>
</dbReference>
<dbReference type="STRING" id="1233.SAMN05216387_1321"/>
<proteinExistence type="predicted"/>
<gene>
    <name evidence="2" type="ORF">SAMN05216387_1321</name>
</gene>
<name>A0A1H7S3Q1_9PROT</name>
<dbReference type="GO" id="GO:0003824">
    <property type="term" value="F:catalytic activity"/>
    <property type="evidence" value="ECO:0007669"/>
    <property type="project" value="InterPro"/>
</dbReference>
<dbReference type="PANTHER" id="PTHR45398:SF1">
    <property type="entry name" value="ENZYME, PUTATIVE (JCVI)-RELATED"/>
    <property type="match status" value="1"/>
</dbReference>
<protein>
    <submittedName>
        <fullName evidence="2">HxxPF-repeated domain-containing protein</fullName>
    </submittedName>
</protein>
<dbReference type="RefSeq" id="WP_245728105.1">
    <property type="nucleotide sequence ID" value="NZ_FOBH01000032.1"/>
</dbReference>
<dbReference type="Gene3D" id="3.30.559.30">
    <property type="entry name" value="Nonribosomal peptide synthetase, condensation domain"/>
    <property type="match status" value="1"/>
</dbReference>
<dbReference type="Gene3D" id="3.30.559.10">
    <property type="entry name" value="Chloramphenicol acetyltransferase-like domain"/>
    <property type="match status" value="1"/>
</dbReference>
<dbReference type="InterPro" id="IPR001242">
    <property type="entry name" value="Condensation_dom"/>
</dbReference>
<accession>A0A1H7S3Q1</accession>
<evidence type="ECO:0000313" key="2">
    <source>
        <dbReference type="EMBL" id="SEL67240.1"/>
    </source>
</evidence>
<dbReference type="AlphaFoldDB" id="A0A1H7S3Q1"/>
<sequence>SFAQQRLWFFEQLHPGSAVYHLSTVLTFDGSLDRTALEDSLASLLDRHEALRTTFTAVDGVPVQLIAPSLRLDLPLVDVSQPSADCLARARAHHAAALAAPFDLTHGPLLRASLVRLERSYHWLVLVLHHIVADGWSLEILHRDLRALYASKVKGEQPAVPALPALPIQYADFACWQRRILQGERLNGLLAYWQKQLEEAPAQLALPSDRPRPAQSSYRGGRCGVGLDAALTARLRALGQDKSATLFMTLLAAFGVLLSRYSGQTDLVIGTPIANRTRSELEGLIGFFVNTLALRLDLSGDPSFTALLERLRMVATEAYAHQDLPFEMLVARLAPERHLSQAPLFQVMF</sequence>
<organism evidence="2 3">
    <name type="scientific">Nitrosovibrio tenuis</name>
    <dbReference type="NCBI Taxonomy" id="1233"/>
    <lineage>
        <taxon>Bacteria</taxon>
        <taxon>Pseudomonadati</taxon>
        <taxon>Pseudomonadota</taxon>
        <taxon>Betaproteobacteria</taxon>
        <taxon>Nitrosomonadales</taxon>
        <taxon>Nitrosomonadaceae</taxon>
        <taxon>Nitrosovibrio</taxon>
    </lineage>
</organism>
<feature type="domain" description="Condensation" evidence="1">
    <location>
        <begin position="1"/>
        <end position="349"/>
    </location>
</feature>